<evidence type="ECO:0000313" key="1">
    <source>
        <dbReference type="EMBL" id="KAF2182742.1"/>
    </source>
</evidence>
<proteinExistence type="predicted"/>
<protein>
    <submittedName>
        <fullName evidence="1">Uncharacterized protein</fullName>
    </submittedName>
</protein>
<dbReference type="AlphaFoldDB" id="A0A6A6DWK3"/>
<name>A0A6A6DWK3_9PEZI</name>
<gene>
    <name evidence="1" type="ORF">K469DRAFT_711428</name>
</gene>
<evidence type="ECO:0000313" key="2">
    <source>
        <dbReference type="Proteomes" id="UP000800200"/>
    </source>
</evidence>
<dbReference type="Proteomes" id="UP000800200">
    <property type="component" value="Unassembled WGS sequence"/>
</dbReference>
<keyword evidence="2" id="KW-1185">Reference proteome</keyword>
<accession>A0A6A6DWK3</accession>
<dbReference type="EMBL" id="ML994646">
    <property type="protein sequence ID" value="KAF2182742.1"/>
    <property type="molecule type" value="Genomic_DNA"/>
</dbReference>
<organism evidence="1 2">
    <name type="scientific">Zopfia rhizophila CBS 207.26</name>
    <dbReference type="NCBI Taxonomy" id="1314779"/>
    <lineage>
        <taxon>Eukaryota</taxon>
        <taxon>Fungi</taxon>
        <taxon>Dikarya</taxon>
        <taxon>Ascomycota</taxon>
        <taxon>Pezizomycotina</taxon>
        <taxon>Dothideomycetes</taxon>
        <taxon>Dothideomycetes incertae sedis</taxon>
        <taxon>Zopfiaceae</taxon>
        <taxon>Zopfia</taxon>
    </lineage>
</organism>
<sequence>MEAPAPNKFALRAIKNPNSKSGKLLMMMGITLLGTCSSSFLENRWMTSALITGSCQTKLRARPHEEPLVLQHLELRILFKFPSLIQMLTDVCCTASRPAKANPRLVRRAALLKMKAH</sequence>
<reference evidence="1" key="1">
    <citation type="journal article" date="2020" name="Stud. Mycol.">
        <title>101 Dothideomycetes genomes: a test case for predicting lifestyles and emergence of pathogens.</title>
        <authorList>
            <person name="Haridas S."/>
            <person name="Albert R."/>
            <person name="Binder M."/>
            <person name="Bloem J."/>
            <person name="Labutti K."/>
            <person name="Salamov A."/>
            <person name="Andreopoulos B."/>
            <person name="Baker S."/>
            <person name="Barry K."/>
            <person name="Bills G."/>
            <person name="Bluhm B."/>
            <person name="Cannon C."/>
            <person name="Castanera R."/>
            <person name="Culley D."/>
            <person name="Daum C."/>
            <person name="Ezra D."/>
            <person name="Gonzalez J."/>
            <person name="Henrissat B."/>
            <person name="Kuo A."/>
            <person name="Liang C."/>
            <person name="Lipzen A."/>
            <person name="Lutzoni F."/>
            <person name="Magnuson J."/>
            <person name="Mondo S."/>
            <person name="Nolan M."/>
            <person name="Ohm R."/>
            <person name="Pangilinan J."/>
            <person name="Park H.-J."/>
            <person name="Ramirez L."/>
            <person name="Alfaro M."/>
            <person name="Sun H."/>
            <person name="Tritt A."/>
            <person name="Yoshinaga Y."/>
            <person name="Zwiers L.-H."/>
            <person name="Turgeon B."/>
            <person name="Goodwin S."/>
            <person name="Spatafora J."/>
            <person name="Crous P."/>
            <person name="Grigoriev I."/>
        </authorList>
    </citation>
    <scope>NUCLEOTIDE SEQUENCE</scope>
    <source>
        <strain evidence="1">CBS 207.26</strain>
    </source>
</reference>